<gene>
    <name evidence="2" type="ORF">IU449_27585</name>
</gene>
<protein>
    <recommendedName>
        <fullName evidence="4">Toprim domain-containing protein</fullName>
    </recommendedName>
</protein>
<dbReference type="CDD" id="cd01029">
    <property type="entry name" value="TOPRIM_primases"/>
    <property type="match status" value="1"/>
</dbReference>
<name>A0ABS0DIL6_9NOCA</name>
<dbReference type="SUPFAM" id="SSF56731">
    <property type="entry name" value="DNA primase core"/>
    <property type="match status" value="1"/>
</dbReference>
<evidence type="ECO:0000313" key="2">
    <source>
        <dbReference type="EMBL" id="MBF6358264.1"/>
    </source>
</evidence>
<proteinExistence type="predicted"/>
<evidence type="ECO:0000313" key="3">
    <source>
        <dbReference type="Proteomes" id="UP000707731"/>
    </source>
</evidence>
<feature type="compositionally biased region" description="Basic and acidic residues" evidence="1">
    <location>
        <begin position="989"/>
        <end position="1003"/>
    </location>
</feature>
<evidence type="ECO:0008006" key="4">
    <source>
        <dbReference type="Google" id="ProtNLM"/>
    </source>
</evidence>
<comment type="caution">
    <text evidence="2">The sequence shown here is derived from an EMBL/GenBank/DDBJ whole genome shotgun (WGS) entry which is preliminary data.</text>
</comment>
<dbReference type="EMBL" id="JADLQN010000011">
    <property type="protein sequence ID" value="MBF6358264.1"/>
    <property type="molecule type" value="Genomic_DNA"/>
</dbReference>
<accession>A0ABS0DIL6</accession>
<dbReference type="InterPro" id="IPR034154">
    <property type="entry name" value="TOPRIM_DnaG/twinkle"/>
</dbReference>
<dbReference type="Pfam" id="PF13155">
    <property type="entry name" value="Toprim_2"/>
    <property type="match status" value="1"/>
</dbReference>
<evidence type="ECO:0000256" key="1">
    <source>
        <dbReference type="SAM" id="MobiDB-lite"/>
    </source>
</evidence>
<keyword evidence="3" id="KW-1185">Reference proteome</keyword>
<feature type="region of interest" description="Disordered" evidence="1">
    <location>
        <begin position="98"/>
        <end position="139"/>
    </location>
</feature>
<feature type="compositionally biased region" description="Low complexity" evidence="1">
    <location>
        <begin position="955"/>
        <end position="968"/>
    </location>
</feature>
<sequence>MNAPAHNHHRTAARAQGSWETITAALDQAVGPGRPSGAWTKYCCPAHEGDGRHHKPSLGVKYDSTAQRTVVRCFAGCENDDVLAAVGLQVRDMFDRRIEGSGGRGRRANRPRPQPLSPADRALSAAGLPATQPKRPDLGRQVSPWRKVAAYEYVRADGTVAGEVIRREADFEHGRDKDFRQSHWDPQSGRMEFGGFDPIPYRLPQVLDTIADGGVIYVVEGEKDVHAAESAGLCATTNAGGATSWSGEHAKWLAGAGTVVIVADRDTAGYRRAERVMASLSGLVGRVRVVQAATGKDLTDHLACGHEIADLDPIPHLDPFSSAPTPPSPVVSGRPAPVEISAVSPEGTAPMPDYMLAPSLDDRPADTTPDIDHASTQAVMFWRLLMQQMLAMAQAMVTQRLRAAQKAAEDAAEERRAAEVRLAAECAAVETRLRTLADNGWEKASRTEIAEAVRDAAAWAPNSAVAAASLRELAGHVEQRFGVRIDPHAYTADADTPTPEIADALRDAEAARAGEARTRLAQDHMVKAVAAQDLDESVKAQLYADIEAWRTNPSARQLDQLTKKLTEKKVDEQTRTQIRFIAGYLGTPNQQVPDSELGAVRAVTPTRELLRMPAPLVDAGEEAKPRVDRLLTSYQDLLRTGRPTASVRSRLTDALAVLTPEDQEAVRARGNAIRENPAGAFARLWPDHVDREELATTVRMYATLAPQAEATAGKAADIDDATAAQMRKAAARHRTQIVKAIKDGKGLHDLERDQLRAVLRDVESGVRLPARAGLPATTGVAVPEMLFVDDRSAAALDADHATQIAHDTTRATRRHVEQVLASNAAPPAAARRTRDAVTQVIGAQTDLASGRATLPNYEATGLAERLDQKLAAAGAREPLRNQVRAQLDLGASEAATVGKQAARIADRWAARTDAVIAERSPEPPPYDSSERRTQLAERLRAAGMDEDSIAQRVAASAGHAHPTAAAALKAHRARGARTTNPGAGVHHATHIDPGRDHGPGIEI</sequence>
<organism evidence="2 3">
    <name type="scientific">Nocardia higoensis</name>
    <dbReference type="NCBI Taxonomy" id="228599"/>
    <lineage>
        <taxon>Bacteria</taxon>
        <taxon>Bacillati</taxon>
        <taxon>Actinomycetota</taxon>
        <taxon>Actinomycetes</taxon>
        <taxon>Mycobacteriales</taxon>
        <taxon>Nocardiaceae</taxon>
        <taxon>Nocardia</taxon>
    </lineage>
</organism>
<dbReference type="RefSeq" id="WP_195005104.1">
    <property type="nucleotide sequence ID" value="NZ_JADLQN010000011.1"/>
</dbReference>
<dbReference type="Gene3D" id="3.40.1360.10">
    <property type="match status" value="1"/>
</dbReference>
<dbReference type="Proteomes" id="UP000707731">
    <property type="component" value="Unassembled WGS sequence"/>
</dbReference>
<feature type="region of interest" description="Disordered" evidence="1">
    <location>
        <begin position="955"/>
        <end position="1003"/>
    </location>
</feature>
<reference evidence="2 3" key="1">
    <citation type="submission" date="2020-10" db="EMBL/GenBank/DDBJ databases">
        <title>Identification of Nocardia species via Next-generation sequencing and recognition of intraspecies genetic diversity.</title>
        <authorList>
            <person name="Li P."/>
            <person name="Li P."/>
            <person name="Lu B."/>
        </authorList>
    </citation>
    <scope>NUCLEOTIDE SEQUENCE [LARGE SCALE GENOMIC DNA]</scope>
    <source>
        <strain evidence="2 3">BJ06-0143</strain>
    </source>
</reference>